<feature type="chain" id="PRO_5037575730" evidence="3">
    <location>
        <begin position="21"/>
        <end position="102"/>
    </location>
</feature>
<evidence type="ECO:0000256" key="2">
    <source>
        <dbReference type="SAM" id="Phobius"/>
    </source>
</evidence>
<evidence type="ECO:0000313" key="5">
    <source>
        <dbReference type="WBParaSite" id="jg13418"/>
    </source>
</evidence>
<dbReference type="WBParaSite" id="jg13418">
    <property type="protein sequence ID" value="jg13418"/>
    <property type="gene ID" value="jg13418"/>
</dbReference>
<accession>A0A915CXQ9</accession>
<keyword evidence="2" id="KW-1133">Transmembrane helix</keyword>
<keyword evidence="4" id="KW-1185">Reference proteome</keyword>
<keyword evidence="2" id="KW-0472">Membrane</keyword>
<evidence type="ECO:0000313" key="4">
    <source>
        <dbReference type="Proteomes" id="UP000887574"/>
    </source>
</evidence>
<dbReference type="AlphaFoldDB" id="A0A915CXQ9"/>
<protein>
    <submittedName>
        <fullName evidence="5">Uncharacterized protein</fullName>
    </submittedName>
</protein>
<feature type="signal peptide" evidence="3">
    <location>
        <begin position="1"/>
        <end position="20"/>
    </location>
</feature>
<feature type="region of interest" description="Disordered" evidence="1">
    <location>
        <begin position="81"/>
        <end position="102"/>
    </location>
</feature>
<reference evidence="5" key="1">
    <citation type="submission" date="2022-11" db="UniProtKB">
        <authorList>
            <consortium name="WormBaseParasite"/>
        </authorList>
    </citation>
    <scope>IDENTIFICATION</scope>
</reference>
<dbReference type="Proteomes" id="UP000887574">
    <property type="component" value="Unplaced"/>
</dbReference>
<evidence type="ECO:0000256" key="3">
    <source>
        <dbReference type="SAM" id="SignalP"/>
    </source>
</evidence>
<keyword evidence="3" id="KW-0732">Signal</keyword>
<name>A0A915CXQ9_9BILA</name>
<organism evidence="4 5">
    <name type="scientific">Ditylenchus dipsaci</name>
    <dbReference type="NCBI Taxonomy" id="166011"/>
    <lineage>
        <taxon>Eukaryota</taxon>
        <taxon>Metazoa</taxon>
        <taxon>Ecdysozoa</taxon>
        <taxon>Nematoda</taxon>
        <taxon>Chromadorea</taxon>
        <taxon>Rhabditida</taxon>
        <taxon>Tylenchina</taxon>
        <taxon>Tylenchomorpha</taxon>
        <taxon>Sphaerularioidea</taxon>
        <taxon>Anguinidae</taxon>
        <taxon>Anguininae</taxon>
        <taxon>Ditylenchus</taxon>
    </lineage>
</organism>
<proteinExistence type="predicted"/>
<keyword evidence="2" id="KW-0812">Transmembrane</keyword>
<sequence length="102" mass="11394">MSMATASLIVFTMVMMIVMAFDGHNEHYEQFGREEQAVLGITILMMAMIIIIPFVFICCVVTVVLCFIRQAKKNRATRTFHGNAVLTPPPPPSYVSTQAPTR</sequence>
<evidence type="ECO:0000256" key="1">
    <source>
        <dbReference type="SAM" id="MobiDB-lite"/>
    </source>
</evidence>
<feature type="transmembrane region" description="Helical" evidence="2">
    <location>
        <begin position="36"/>
        <end position="68"/>
    </location>
</feature>